<evidence type="ECO:0000313" key="2">
    <source>
        <dbReference type="Proteomes" id="UP001432062"/>
    </source>
</evidence>
<name>A0ABZ1Z382_9NOCA</name>
<reference evidence="1" key="1">
    <citation type="submission" date="2022-10" db="EMBL/GenBank/DDBJ databases">
        <title>The complete genomes of actinobacterial strains from the NBC collection.</title>
        <authorList>
            <person name="Joergensen T.S."/>
            <person name="Alvarez Arevalo M."/>
            <person name="Sterndorff E.B."/>
            <person name="Faurdal D."/>
            <person name="Vuksanovic O."/>
            <person name="Mourched A.-S."/>
            <person name="Charusanti P."/>
            <person name="Shaw S."/>
            <person name="Blin K."/>
            <person name="Weber T."/>
        </authorList>
    </citation>
    <scope>NUCLEOTIDE SEQUENCE</scope>
    <source>
        <strain evidence="1">NBC_01482</strain>
    </source>
</reference>
<keyword evidence="2" id="KW-1185">Reference proteome</keyword>
<dbReference type="EMBL" id="CP109441">
    <property type="protein sequence ID" value="WUV49978.1"/>
    <property type="molecule type" value="Genomic_DNA"/>
</dbReference>
<dbReference type="RefSeq" id="WP_329414727.1">
    <property type="nucleotide sequence ID" value="NZ_CP109441.1"/>
</dbReference>
<organism evidence="1 2">
    <name type="scientific">Nocardia vinacea</name>
    <dbReference type="NCBI Taxonomy" id="96468"/>
    <lineage>
        <taxon>Bacteria</taxon>
        <taxon>Bacillati</taxon>
        <taxon>Actinomycetota</taxon>
        <taxon>Actinomycetes</taxon>
        <taxon>Mycobacteriales</taxon>
        <taxon>Nocardiaceae</taxon>
        <taxon>Nocardia</taxon>
    </lineage>
</organism>
<protein>
    <submittedName>
        <fullName evidence="1">Uncharacterized protein</fullName>
    </submittedName>
</protein>
<accession>A0ABZ1Z382</accession>
<sequence>MRSATGRTAEAEPRDLLDAVIGACPDGVADTTVAQRGYDIATPWSWREPEKVTATTA</sequence>
<evidence type="ECO:0000313" key="1">
    <source>
        <dbReference type="EMBL" id="WUV49978.1"/>
    </source>
</evidence>
<proteinExistence type="predicted"/>
<gene>
    <name evidence="1" type="ORF">OG563_18345</name>
</gene>
<dbReference type="Proteomes" id="UP001432062">
    <property type="component" value="Chromosome"/>
</dbReference>